<dbReference type="AlphaFoldDB" id="A0A815SS73"/>
<feature type="region of interest" description="Disordered" evidence="1">
    <location>
        <begin position="754"/>
        <end position="773"/>
    </location>
</feature>
<proteinExistence type="predicted"/>
<gene>
    <name evidence="3" type="ORF">JXQ802_LOCUS54716</name>
    <name evidence="2" type="ORF">PYM288_LOCUS38223</name>
</gene>
<organism evidence="2 4">
    <name type="scientific">Rotaria sordida</name>
    <dbReference type="NCBI Taxonomy" id="392033"/>
    <lineage>
        <taxon>Eukaryota</taxon>
        <taxon>Metazoa</taxon>
        <taxon>Spiralia</taxon>
        <taxon>Gnathifera</taxon>
        <taxon>Rotifera</taxon>
        <taxon>Eurotatoria</taxon>
        <taxon>Bdelloidea</taxon>
        <taxon>Philodinida</taxon>
        <taxon>Philodinidae</taxon>
        <taxon>Rotaria</taxon>
    </lineage>
</organism>
<dbReference type="EMBL" id="CAJNOL010010804">
    <property type="protein sequence ID" value="CAF1652011.1"/>
    <property type="molecule type" value="Genomic_DNA"/>
</dbReference>
<accession>A0A815SS73</accession>
<protein>
    <submittedName>
        <fullName evidence="2">Uncharacterized protein</fullName>
    </submittedName>
</protein>
<name>A0A815SS73_9BILA</name>
<sequence length="867" mass="100286">MTETSLSIPNNVLDLRDNDFFNFIDQFCGQDVVEYFKLLGVRSVNSLLGIDDIFLPLQEDYLELVDMKKKLTFRRSDGSYVIKIGIQHDINKLMNSLRNVLINKGQITSGLDNENELILIREVLRQYPFLKRLIDFYTTLSQNPDSTNDIFLHHFLDNLFSNLPTAKNRHRYQENILDFALCMFIFAGRNAYEFLRLNMPGALPTLTTIQAKLAKEGLRALEGEFRYNDVIKYMSTIDLKFAFCAEDCTTVQRKVVYDTRSNSFVGFTPPLDENGMPQMNHFQTNSIEDLKCWFEQEDISNLLNLYMIQPIHNNNQKISPYALSAYGTNGKYTSFDIIRRWFTIFEESSKQGVRILGYSTDADPRYLLAMRLVSGFFTILLNSPTTQHSLLLTVDIPKSWSWYFLPAQQLFLCMQDSIHICTKLRNRLLSTTAVMMMGDGLVTIDYLLRLIESQSKFNHNLVKSDVCPRDKQNFRSCEKLCGAIECLQEINGSHATVVYLSIIRCVIRAFIDSSSPTSDRIYYAWLAVFICRLWRTWLDLVPKQDLDNRISQMANLSDIAKDKFKQKATKKIFFITSSTFLCLELNAHHLTYLTLLVAERQLPPETLKISLFSSQTCENFFRLARSMSGTFSTSVNFSVQQFLNRQEKISILNSIKTQSNSSFPSTKFVFPNHHKTQQDHKHSIIQPEKMTKQQIQEQVDRAFKDAFTLLLPLGAKEVLKQANIVTMNQVSQHIRNDLNKSKKKENFSVPITIDECSNQSDSDSEESITQEDEELQQNELYSWDDDANIENEIEDDSGINTLSHTINTRLQSMKGVRDTINPDLKDSYFLVNIDGQRKYLHKNTAIWYLTDEKHKLSSDRLNRVMEN</sequence>
<evidence type="ECO:0000313" key="4">
    <source>
        <dbReference type="Proteomes" id="UP000663854"/>
    </source>
</evidence>
<evidence type="ECO:0000313" key="2">
    <source>
        <dbReference type="EMBL" id="CAF1491764.1"/>
    </source>
</evidence>
<dbReference type="Proteomes" id="UP000663870">
    <property type="component" value="Unassembled WGS sequence"/>
</dbReference>
<dbReference type="EMBL" id="CAJNOH010009056">
    <property type="protein sequence ID" value="CAF1491764.1"/>
    <property type="molecule type" value="Genomic_DNA"/>
</dbReference>
<reference evidence="2" key="1">
    <citation type="submission" date="2021-02" db="EMBL/GenBank/DDBJ databases">
        <authorList>
            <person name="Nowell W R."/>
        </authorList>
    </citation>
    <scope>NUCLEOTIDE SEQUENCE</scope>
</reference>
<dbReference type="Proteomes" id="UP000663854">
    <property type="component" value="Unassembled WGS sequence"/>
</dbReference>
<comment type="caution">
    <text evidence="2">The sequence shown here is derived from an EMBL/GenBank/DDBJ whole genome shotgun (WGS) entry which is preliminary data.</text>
</comment>
<evidence type="ECO:0000256" key="1">
    <source>
        <dbReference type="SAM" id="MobiDB-lite"/>
    </source>
</evidence>
<evidence type="ECO:0000313" key="3">
    <source>
        <dbReference type="EMBL" id="CAF1652011.1"/>
    </source>
</evidence>
<evidence type="ECO:0000313" key="5">
    <source>
        <dbReference type="Proteomes" id="UP000663870"/>
    </source>
</evidence>
<feature type="compositionally biased region" description="Acidic residues" evidence="1">
    <location>
        <begin position="762"/>
        <end position="773"/>
    </location>
</feature>
<keyword evidence="5" id="KW-1185">Reference proteome</keyword>